<proteinExistence type="predicted"/>
<dbReference type="CDD" id="cd06225">
    <property type="entry name" value="HAMP"/>
    <property type="match status" value="1"/>
</dbReference>
<dbReference type="InterPro" id="IPR001054">
    <property type="entry name" value="A/G_cyclase"/>
</dbReference>
<dbReference type="PANTHER" id="PTHR43081">
    <property type="entry name" value="ADENYLATE CYCLASE, TERMINAL-DIFFERENTIATION SPECIFIC-RELATED"/>
    <property type="match status" value="1"/>
</dbReference>
<dbReference type="PROSITE" id="PS50125">
    <property type="entry name" value="GUANYLATE_CYCLASE_2"/>
    <property type="match status" value="1"/>
</dbReference>
<dbReference type="InterPro" id="IPR050697">
    <property type="entry name" value="Adenylyl/Guanylyl_Cyclase_3/4"/>
</dbReference>
<dbReference type="PANTHER" id="PTHR43081:SF1">
    <property type="entry name" value="ADENYLATE CYCLASE, TERMINAL-DIFFERENTIATION SPECIFIC"/>
    <property type="match status" value="1"/>
</dbReference>
<protein>
    <submittedName>
        <fullName evidence="4">Class 3 adenylate cyclase</fullName>
    </submittedName>
</protein>
<dbReference type="GO" id="GO:0016020">
    <property type="term" value="C:membrane"/>
    <property type="evidence" value="ECO:0007669"/>
    <property type="project" value="InterPro"/>
</dbReference>
<organism evidence="4 5">
    <name type="scientific">Aestuariispira insulae</name>
    <dbReference type="NCBI Taxonomy" id="1461337"/>
    <lineage>
        <taxon>Bacteria</taxon>
        <taxon>Pseudomonadati</taxon>
        <taxon>Pseudomonadota</taxon>
        <taxon>Alphaproteobacteria</taxon>
        <taxon>Rhodospirillales</taxon>
        <taxon>Kiloniellaceae</taxon>
        <taxon>Aestuariispira</taxon>
    </lineage>
</organism>
<keyword evidence="5" id="KW-1185">Reference proteome</keyword>
<keyword evidence="1" id="KW-0812">Transmembrane</keyword>
<dbReference type="AlphaFoldDB" id="A0A3D9HWA3"/>
<dbReference type="Pfam" id="PF00211">
    <property type="entry name" value="Guanylate_cyc"/>
    <property type="match status" value="1"/>
</dbReference>
<dbReference type="Proteomes" id="UP000256845">
    <property type="component" value="Unassembled WGS sequence"/>
</dbReference>
<dbReference type="InterPro" id="IPR029787">
    <property type="entry name" value="Nucleotide_cyclase"/>
</dbReference>
<accession>A0A3D9HWA3</accession>
<dbReference type="GO" id="GO:0009190">
    <property type="term" value="P:cyclic nucleotide biosynthetic process"/>
    <property type="evidence" value="ECO:0007669"/>
    <property type="project" value="InterPro"/>
</dbReference>
<dbReference type="Gene3D" id="3.30.70.1230">
    <property type="entry name" value="Nucleotide cyclase"/>
    <property type="match status" value="1"/>
</dbReference>
<keyword evidence="1" id="KW-0472">Membrane</keyword>
<evidence type="ECO:0000259" key="2">
    <source>
        <dbReference type="PROSITE" id="PS50125"/>
    </source>
</evidence>
<gene>
    <name evidence="4" type="ORF">DFP90_101592</name>
</gene>
<feature type="transmembrane region" description="Helical" evidence="1">
    <location>
        <begin position="313"/>
        <end position="334"/>
    </location>
</feature>
<dbReference type="PROSITE" id="PS50885">
    <property type="entry name" value="HAMP"/>
    <property type="match status" value="1"/>
</dbReference>
<evidence type="ECO:0000256" key="1">
    <source>
        <dbReference type="SAM" id="Phobius"/>
    </source>
</evidence>
<dbReference type="CDD" id="cd07302">
    <property type="entry name" value="CHD"/>
    <property type="match status" value="1"/>
</dbReference>
<dbReference type="InterPro" id="IPR003660">
    <property type="entry name" value="HAMP_dom"/>
</dbReference>
<comment type="caution">
    <text evidence="4">The sequence shown here is derived from an EMBL/GenBank/DDBJ whole genome shotgun (WGS) entry which is preliminary data.</text>
</comment>
<evidence type="ECO:0000313" key="4">
    <source>
        <dbReference type="EMBL" id="RED53793.1"/>
    </source>
</evidence>
<feature type="domain" description="Guanylate cyclase" evidence="2">
    <location>
        <begin position="422"/>
        <end position="549"/>
    </location>
</feature>
<keyword evidence="1" id="KW-1133">Transmembrane helix</keyword>
<dbReference type="SMART" id="SM00044">
    <property type="entry name" value="CYCc"/>
    <property type="match status" value="1"/>
</dbReference>
<dbReference type="Gene3D" id="6.10.340.10">
    <property type="match status" value="1"/>
</dbReference>
<dbReference type="EMBL" id="QRDW01000001">
    <property type="protein sequence ID" value="RED53793.1"/>
    <property type="molecule type" value="Genomic_DNA"/>
</dbReference>
<evidence type="ECO:0000259" key="3">
    <source>
        <dbReference type="PROSITE" id="PS50885"/>
    </source>
</evidence>
<name>A0A3D9HWA3_9PROT</name>
<dbReference type="GO" id="GO:0035556">
    <property type="term" value="P:intracellular signal transduction"/>
    <property type="evidence" value="ECO:0007669"/>
    <property type="project" value="InterPro"/>
</dbReference>
<sequence>MKFQKPRMISIKTLLQVGNIGLLIVALTLIFVLGFGTATQNTLALQAEKARSLANAARLHIYFETAPIEEQASWIAAGFAEGSLSLERPVELVDILSGTGAGTPNLGFMAVVDDFGQGLGLDFDSGDVVQEVDWSQDEDVLEVLSQSAHWASGQWLEPYWVREMAGGSVIYATPLRREGVFLGMLIQAKSVRGVSERLASLGDGYSYVPYVLYGDYQVIAHKALADLPVVGTENAPLPLIREIGDPILAGRISQQPIGARLPGLGDEYSIGRTRFEDVEYAYLETRVEGFADKPLTVGLYFDERLQIEAVRELIESIFVALIVFILAVIVVFIISRRTANPIVELAEASRQISANKLEEFKPLRHSRLREIDDAFQAFNGMIEGLKERTHIRELFGRMVPEKVAERLINDPDGLAPQSTIATVLFCDIERFTAISEKIQPGEIVGLLNAYFSDMVDVIEANDGIITQFQGDAILAVFNVPVADPDHAVKAIRAAQEMQRRLHQKRYAGLELRNRIGINTGPLVAGNVGAAKRMNYTVHGDAVNTAARLEQMNKEYGTRILISDETRKQAGLDQLKFVAETQLRGREGLVSLFTIDY</sequence>
<dbReference type="GO" id="GO:0004016">
    <property type="term" value="F:adenylate cyclase activity"/>
    <property type="evidence" value="ECO:0007669"/>
    <property type="project" value="UniProtKB-ARBA"/>
</dbReference>
<dbReference type="RefSeq" id="WP_115934901.1">
    <property type="nucleotide sequence ID" value="NZ_QRDW01000001.1"/>
</dbReference>
<feature type="domain" description="HAMP" evidence="3">
    <location>
        <begin position="336"/>
        <end position="390"/>
    </location>
</feature>
<evidence type="ECO:0000313" key="5">
    <source>
        <dbReference type="Proteomes" id="UP000256845"/>
    </source>
</evidence>
<dbReference type="OrthoDB" id="9762462at2"/>
<dbReference type="SUPFAM" id="SSF55073">
    <property type="entry name" value="Nucleotide cyclase"/>
    <property type="match status" value="1"/>
</dbReference>
<dbReference type="SMART" id="SM00304">
    <property type="entry name" value="HAMP"/>
    <property type="match status" value="1"/>
</dbReference>
<reference evidence="4 5" key="1">
    <citation type="submission" date="2018-07" db="EMBL/GenBank/DDBJ databases">
        <title>Genomic Encyclopedia of Type Strains, Phase III (KMG-III): the genomes of soil and plant-associated and newly described type strains.</title>
        <authorList>
            <person name="Whitman W."/>
        </authorList>
    </citation>
    <scope>NUCLEOTIDE SEQUENCE [LARGE SCALE GENOMIC DNA]</scope>
    <source>
        <strain evidence="4 5">CECT 8488</strain>
    </source>
</reference>